<accession>A0A4S9ZBV2</accession>
<comment type="caution">
    <text evidence="1">The sequence shown here is derived from an EMBL/GenBank/DDBJ whole genome shotgun (WGS) entry which is preliminary data.</text>
</comment>
<reference evidence="1 2" key="1">
    <citation type="submission" date="2018-10" db="EMBL/GenBank/DDBJ databases">
        <title>Fifty Aureobasidium pullulans genomes reveal a recombining polyextremotolerant generalist.</title>
        <authorList>
            <person name="Gostincar C."/>
            <person name="Turk M."/>
            <person name="Zajc J."/>
            <person name="Gunde-Cimerman N."/>
        </authorList>
    </citation>
    <scope>NUCLEOTIDE SEQUENCE [LARGE SCALE GENOMIC DNA]</scope>
    <source>
        <strain evidence="1 2">EXF-3380</strain>
    </source>
</reference>
<evidence type="ECO:0000313" key="1">
    <source>
        <dbReference type="EMBL" id="TIA04371.1"/>
    </source>
</evidence>
<dbReference type="AlphaFoldDB" id="A0A4S9ZBV2"/>
<name>A0A4S9ZBV2_AURPU</name>
<proteinExistence type="predicted"/>
<dbReference type="Proteomes" id="UP000304947">
    <property type="component" value="Unassembled WGS sequence"/>
</dbReference>
<feature type="non-terminal residue" evidence="1">
    <location>
        <position position="1"/>
    </location>
</feature>
<sequence>FETETDTEAIAKLAKYIFDEHPNIDFTTLVKAVIKELQLNFTASNFPSARLCHA</sequence>
<protein>
    <submittedName>
        <fullName evidence="1">Uncharacterized protein</fullName>
    </submittedName>
</protein>
<evidence type="ECO:0000313" key="2">
    <source>
        <dbReference type="Proteomes" id="UP000304947"/>
    </source>
</evidence>
<organism evidence="1 2">
    <name type="scientific">Aureobasidium pullulans</name>
    <name type="common">Black yeast</name>
    <name type="synonym">Pullularia pullulans</name>
    <dbReference type="NCBI Taxonomy" id="5580"/>
    <lineage>
        <taxon>Eukaryota</taxon>
        <taxon>Fungi</taxon>
        <taxon>Dikarya</taxon>
        <taxon>Ascomycota</taxon>
        <taxon>Pezizomycotina</taxon>
        <taxon>Dothideomycetes</taxon>
        <taxon>Dothideomycetidae</taxon>
        <taxon>Dothideales</taxon>
        <taxon>Saccotheciaceae</taxon>
        <taxon>Aureobasidium</taxon>
    </lineage>
</organism>
<gene>
    <name evidence="1" type="ORF">D6C83_08853</name>
</gene>
<dbReference type="EMBL" id="QZBU01004895">
    <property type="protein sequence ID" value="TIA04371.1"/>
    <property type="molecule type" value="Genomic_DNA"/>
</dbReference>